<organism evidence="1">
    <name type="scientific">marine sediment metagenome</name>
    <dbReference type="NCBI Taxonomy" id="412755"/>
    <lineage>
        <taxon>unclassified sequences</taxon>
        <taxon>metagenomes</taxon>
        <taxon>ecological metagenomes</taxon>
    </lineage>
</organism>
<evidence type="ECO:0000313" key="1">
    <source>
        <dbReference type="EMBL" id="GAI78668.1"/>
    </source>
</evidence>
<comment type="caution">
    <text evidence="1">The sequence shown here is derived from an EMBL/GenBank/DDBJ whole genome shotgun (WGS) entry which is preliminary data.</text>
</comment>
<accession>X1RDM3</accession>
<reference evidence="1" key="1">
    <citation type="journal article" date="2014" name="Front. Microbiol.">
        <title>High frequency of phylogenetically diverse reductive dehalogenase-homologous genes in deep subseafloor sedimentary metagenomes.</title>
        <authorList>
            <person name="Kawai M."/>
            <person name="Futagami T."/>
            <person name="Toyoda A."/>
            <person name="Takaki Y."/>
            <person name="Nishi S."/>
            <person name="Hori S."/>
            <person name="Arai W."/>
            <person name="Tsubouchi T."/>
            <person name="Morono Y."/>
            <person name="Uchiyama I."/>
            <person name="Ito T."/>
            <person name="Fujiyama A."/>
            <person name="Inagaki F."/>
            <person name="Takami H."/>
        </authorList>
    </citation>
    <scope>NUCLEOTIDE SEQUENCE</scope>
    <source>
        <strain evidence="1">Expedition CK06-06</strain>
    </source>
</reference>
<gene>
    <name evidence="1" type="ORF">S12H4_20854</name>
</gene>
<dbReference type="EMBL" id="BARW01010633">
    <property type="protein sequence ID" value="GAI78668.1"/>
    <property type="molecule type" value="Genomic_DNA"/>
</dbReference>
<proteinExistence type="predicted"/>
<protein>
    <submittedName>
        <fullName evidence="1">Uncharacterized protein</fullName>
    </submittedName>
</protein>
<sequence>MISGEITRFDVPSEIPVGDEISFKVDGNLYDPTRSPLAVWNWCLAAKGNGRKDYAFGAGTGTVIGPEIAPRLKLGIMPDVPVEVELRLYGNSSMWSTWDWSVWPG</sequence>
<dbReference type="AlphaFoldDB" id="X1RDM3"/>
<name>X1RDM3_9ZZZZ</name>